<protein>
    <submittedName>
        <fullName evidence="1">Haloacid dehalogenase</fullName>
    </submittedName>
</protein>
<dbReference type="PROSITE" id="PS01228">
    <property type="entry name" value="COF_1"/>
    <property type="match status" value="1"/>
</dbReference>
<dbReference type="InterPro" id="IPR000150">
    <property type="entry name" value="Cof"/>
</dbReference>
<reference evidence="2" key="1">
    <citation type="submission" date="2017-06" db="EMBL/GenBank/DDBJ databases">
        <title>Capnocytophaga spp. assemblies.</title>
        <authorList>
            <person name="Gulvik C.A."/>
        </authorList>
    </citation>
    <scope>NUCLEOTIDE SEQUENCE [LARGE SCALE GENOMIC DNA]</scope>
    <source>
        <strain evidence="2">H6253</strain>
    </source>
</reference>
<dbReference type="InterPro" id="IPR023214">
    <property type="entry name" value="HAD_sf"/>
</dbReference>
<dbReference type="InterPro" id="IPR036412">
    <property type="entry name" value="HAD-like_sf"/>
</dbReference>
<name>A0A250FEH0_9FLAO</name>
<evidence type="ECO:0000313" key="1">
    <source>
        <dbReference type="EMBL" id="ATA82685.1"/>
    </source>
</evidence>
<accession>A0A250FEH0</accession>
<keyword evidence="2" id="KW-1185">Reference proteome</keyword>
<dbReference type="RefSeq" id="WP_095914668.1">
    <property type="nucleotide sequence ID" value="NZ_CP022384.1"/>
</dbReference>
<sequence length="269" mass="30528">MKYKIIFSDIDGTLLNGDRTLSEATIRQVKRLKSTIPFILVSSRMPDQMYHLQKDLGIEGLPIIAYNGGLVLNGEKVLHSAVIPYPILKEIATINEEKFGGEIHISFYRNNKWYAPQYDQWAKREENNTLVSPTIRPNREVLSRWEAEQKGAHKLMLMGEKNLIESMFQLLNEKYASVMQIYRGKDTYIELSDISISKLTGVKIVLDEVYHLSLNEAIAFGDNYNDLEMLKGVGCGVAVDNARDEVKAVAKHLTNHHSKDGVASFLEKL</sequence>
<dbReference type="SFLD" id="SFLDS00003">
    <property type="entry name" value="Haloacid_Dehalogenase"/>
    <property type="match status" value="1"/>
</dbReference>
<dbReference type="KEGG" id="clk:CGC53_10210"/>
<dbReference type="GO" id="GO:0016791">
    <property type="term" value="F:phosphatase activity"/>
    <property type="evidence" value="ECO:0007669"/>
    <property type="project" value="TreeGrafter"/>
</dbReference>
<dbReference type="Gene3D" id="3.40.50.1000">
    <property type="entry name" value="HAD superfamily/HAD-like"/>
    <property type="match status" value="1"/>
</dbReference>
<dbReference type="GO" id="GO:0000287">
    <property type="term" value="F:magnesium ion binding"/>
    <property type="evidence" value="ECO:0007669"/>
    <property type="project" value="TreeGrafter"/>
</dbReference>
<dbReference type="PANTHER" id="PTHR10000:SF8">
    <property type="entry name" value="HAD SUPERFAMILY HYDROLASE-LIKE, TYPE 3"/>
    <property type="match status" value="1"/>
</dbReference>
<evidence type="ECO:0000313" key="2">
    <source>
        <dbReference type="Proteomes" id="UP000217276"/>
    </source>
</evidence>
<organism evidence="1 2">
    <name type="scientific">Capnocytophaga leadbetteri</name>
    <dbReference type="NCBI Taxonomy" id="327575"/>
    <lineage>
        <taxon>Bacteria</taxon>
        <taxon>Pseudomonadati</taxon>
        <taxon>Bacteroidota</taxon>
        <taxon>Flavobacteriia</taxon>
        <taxon>Flavobacteriales</taxon>
        <taxon>Flavobacteriaceae</taxon>
        <taxon>Capnocytophaga</taxon>
    </lineage>
</organism>
<dbReference type="NCBIfam" id="TIGR00099">
    <property type="entry name" value="Cof-subfamily"/>
    <property type="match status" value="1"/>
</dbReference>
<dbReference type="Pfam" id="PF08282">
    <property type="entry name" value="Hydrolase_3"/>
    <property type="match status" value="1"/>
</dbReference>
<dbReference type="SFLD" id="SFLDG01140">
    <property type="entry name" value="C2.B:_Phosphomannomutase_and_P"/>
    <property type="match status" value="1"/>
</dbReference>
<dbReference type="Gene3D" id="3.30.1240.10">
    <property type="match status" value="1"/>
</dbReference>
<proteinExistence type="predicted"/>
<dbReference type="NCBIfam" id="TIGR01484">
    <property type="entry name" value="HAD-SF-IIB"/>
    <property type="match status" value="1"/>
</dbReference>
<dbReference type="SUPFAM" id="SSF56784">
    <property type="entry name" value="HAD-like"/>
    <property type="match status" value="1"/>
</dbReference>
<dbReference type="Proteomes" id="UP000217276">
    <property type="component" value="Chromosome"/>
</dbReference>
<dbReference type="AlphaFoldDB" id="A0A250FEH0"/>
<dbReference type="GO" id="GO:0005829">
    <property type="term" value="C:cytosol"/>
    <property type="evidence" value="ECO:0007669"/>
    <property type="project" value="TreeGrafter"/>
</dbReference>
<gene>
    <name evidence="1" type="ORF">CGC53_10210</name>
</gene>
<dbReference type="InterPro" id="IPR006379">
    <property type="entry name" value="HAD-SF_hydro_IIB"/>
</dbReference>
<dbReference type="EMBL" id="CP022384">
    <property type="protein sequence ID" value="ATA82685.1"/>
    <property type="molecule type" value="Genomic_DNA"/>
</dbReference>
<dbReference type="PANTHER" id="PTHR10000">
    <property type="entry name" value="PHOSPHOSERINE PHOSPHATASE"/>
    <property type="match status" value="1"/>
</dbReference>